<proteinExistence type="predicted"/>
<organism evidence="1 2">
    <name type="scientific">Naasia aerilata</name>
    <dbReference type="NCBI Taxonomy" id="1162966"/>
    <lineage>
        <taxon>Bacteria</taxon>
        <taxon>Bacillati</taxon>
        <taxon>Actinomycetota</taxon>
        <taxon>Actinomycetes</taxon>
        <taxon>Micrococcales</taxon>
        <taxon>Microbacteriaceae</taxon>
        <taxon>Naasia</taxon>
    </lineage>
</organism>
<dbReference type="SUPFAM" id="SSF75304">
    <property type="entry name" value="Amidase signature (AS) enzymes"/>
    <property type="match status" value="1"/>
</dbReference>
<dbReference type="EMBL" id="AP027731">
    <property type="protein sequence ID" value="BDZ45655.1"/>
    <property type="molecule type" value="Genomic_DNA"/>
</dbReference>
<dbReference type="Proteomes" id="UP001321498">
    <property type="component" value="Chromosome"/>
</dbReference>
<dbReference type="InterPro" id="IPR036928">
    <property type="entry name" value="AS_sf"/>
</dbReference>
<protein>
    <recommendedName>
        <fullName evidence="3">Amidase</fullName>
    </recommendedName>
</protein>
<reference evidence="2" key="1">
    <citation type="journal article" date="2019" name="Int. J. Syst. Evol. Microbiol.">
        <title>The Global Catalogue of Microorganisms (GCM) 10K type strain sequencing project: providing services to taxonomists for standard genome sequencing and annotation.</title>
        <authorList>
            <consortium name="The Broad Institute Genomics Platform"/>
            <consortium name="The Broad Institute Genome Sequencing Center for Infectious Disease"/>
            <person name="Wu L."/>
            <person name="Ma J."/>
        </authorList>
    </citation>
    <scope>NUCLEOTIDE SEQUENCE [LARGE SCALE GENOMIC DNA]</scope>
    <source>
        <strain evidence="2">NBRC 108725</strain>
    </source>
</reference>
<name>A0ABN6XL35_9MICO</name>
<evidence type="ECO:0000313" key="2">
    <source>
        <dbReference type="Proteomes" id="UP001321498"/>
    </source>
</evidence>
<dbReference type="RefSeq" id="WP_286278906.1">
    <property type="nucleotide sequence ID" value="NZ_AP027731.1"/>
</dbReference>
<accession>A0ABN6XL35</accession>
<keyword evidence="2" id="KW-1185">Reference proteome</keyword>
<evidence type="ECO:0008006" key="3">
    <source>
        <dbReference type="Google" id="ProtNLM"/>
    </source>
</evidence>
<dbReference type="PANTHER" id="PTHR46310">
    <property type="entry name" value="AMIDASE 1"/>
    <property type="match status" value="1"/>
</dbReference>
<evidence type="ECO:0000313" key="1">
    <source>
        <dbReference type="EMBL" id="BDZ45655.1"/>
    </source>
</evidence>
<gene>
    <name evidence="1" type="ORF">GCM10025866_15640</name>
</gene>
<sequence length="234" mass="24031">MLPLAPSFDTVGWLTRDLATLDRVVRVMLPEGSRAASGAAIPEVLLSVLDPAVVQAFRSAVALLVERGGFDKPDDVELPDVKATYAAFRTVQAAEAWRVHGPWLTEHPGSVSGAVADRFRVAAAVTPDEERRARNVLAEARGALRALLAERTLLLPSAASPAPQASAGGAEVDRVRGATLTLTCLAAVAGAPSLSAPLARVGGAPLGVALVSAPGSDRSLLELAGALVDETAVP</sequence>
<dbReference type="PANTHER" id="PTHR46310:SF7">
    <property type="entry name" value="AMIDASE 1"/>
    <property type="match status" value="1"/>
</dbReference>
<dbReference type="Gene3D" id="3.90.1300.10">
    <property type="entry name" value="Amidase signature (AS) domain"/>
    <property type="match status" value="1"/>
</dbReference>